<feature type="domain" description="HD-GYP" evidence="3">
    <location>
        <begin position="145"/>
        <end position="342"/>
    </location>
</feature>
<dbReference type="SUPFAM" id="SSF109604">
    <property type="entry name" value="HD-domain/PDEase-like"/>
    <property type="match status" value="1"/>
</dbReference>
<name>A0A133XES2_9RHOO</name>
<dbReference type="AlphaFoldDB" id="A0A133XES2"/>
<comment type="caution">
    <text evidence="4">The sequence shown here is derived from an EMBL/GenBank/DDBJ whole genome shotgun (WGS) entry which is preliminary data.</text>
</comment>
<keyword evidence="5" id="KW-1185">Reference proteome</keyword>
<evidence type="ECO:0000256" key="1">
    <source>
        <dbReference type="PROSITE-ProRule" id="PRU00169"/>
    </source>
</evidence>
<dbReference type="GO" id="GO:0008081">
    <property type="term" value="F:phosphoric diester hydrolase activity"/>
    <property type="evidence" value="ECO:0007669"/>
    <property type="project" value="UniProtKB-ARBA"/>
</dbReference>
<dbReference type="InterPro" id="IPR001789">
    <property type="entry name" value="Sig_transdc_resp-reg_receiver"/>
</dbReference>
<dbReference type="GO" id="GO:0000160">
    <property type="term" value="P:phosphorelay signal transduction system"/>
    <property type="evidence" value="ECO:0007669"/>
    <property type="project" value="InterPro"/>
</dbReference>
<dbReference type="CDD" id="cd00077">
    <property type="entry name" value="HDc"/>
    <property type="match status" value="1"/>
</dbReference>
<dbReference type="InterPro" id="IPR011006">
    <property type="entry name" value="CheY-like_superfamily"/>
</dbReference>
<reference evidence="4 5" key="1">
    <citation type="submission" date="2015-12" db="EMBL/GenBank/DDBJ databases">
        <title>Nitrous oxide reduction kinetics distinguish bacteria harboring typical versus atypical NosZ.</title>
        <authorList>
            <person name="Yoon S."/>
            <person name="Nissen S."/>
            <person name="Park D."/>
            <person name="Sanford R.A."/>
            <person name="Loeffler F.E."/>
        </authorList>
    </citation>
    <scope>NUCLEOTIDE SEQUENCE [LARGE SCALE GENOMIC DNA]</scope>
    <source>
        <strain evidence="4 5">ATCC BAA-841</strain>
    </source>
</reference>
<dbReference type="CDD" id="cd19920">
    <property type="entry name" value="REC_PA4781-like"/>
    <property type="match status" value="1"/>
</dbReference>
<dbReference type="SUPFAM" id="SSF52172">
    <property type="entry name" value="CheY-like"/>
    <property type="match status" value="1"/>
</dbReference>
<evidence type="ECO:0000313" key="5">
    <source>
        <dbReference type="Proteomes" id="UP000070186"/>
    </source>
</evidence>
<proteinExistence type="predicted"/>
<accession>A0A133XES2</accession>
<evidence type="ECO:0000313" key="4">
    <source>
        <dbReference type="EMBL" id="KXB29433.1"/>
    </source>
</evidence>
<dbReference type="EMBL" id="LODL01000035">
    <property type="protein sequence ID" value="KXB29433.1"/>
    <property type="molecule type" value="Genomic_DNA"/>
</dbReference>
<dbReference type="Gene3D" id="3.40.50.2300">
    <property type="match status" value="1"/>
</dbReference>
<keyword evidence="1" id="KW-0597">Phosphoprotein</keyword>
<sequence length="378" mass="42490">MSSLLPKQSILVVDDTPENIDLLTEVLCDDYRIRVATSGEKALKIVYSDEPPDLILLDIMMPGLSGLEICRRLKANPDRRRIPIIFVTAMSTTEDEQLGLELGAVDYITKPISPPIVRARVRTHLALYDQTRELERMVHQRTHELLTTRQQIIRRLGRAAEFKDNETGNHVLRMSHYARLIAEAHGLGQEYADTIFNTAPMHDIGKIGIPDAILLKPGKLDAEEWKVMHQHPIMGAEIIGKHENELLETARIIALTHHEKWDGSGYPQGLKGENIPLEGRIVAIADVFDALVSVRPYKQAFPVEHSLGLMDAESGRHFDPALMKAFKLALPEILRVKEIYADEYGALTDLEFQIKEIYTHQNTPPGYPGVLTSPKAAE</sequence>
<dbReference type="PROSITE" id="PS51832">
    <property type="entry name" value="HD_GYP"/>
    <property type="match status" value="1"/>
</dbReference>
<dbReference type="Pfam" id="PF13487">
    <property type="entry name" value="HD_5"/>
    <property type="match status" value="1"/>
</dbReference>
<evidence type="ECO:0000259" key="2">
    <source>
        <dbReference type="PROSITE" id="PS50110"/>
    </source>
</evidence>
<gene>
    <name evidence="4" type="ORF">AT959_15840</name>
</gene>
<dbReference type="Pfam" id="PF00072">
    <property type="entry name" value="Response_reg"/>
    <property type="match status" value="1"/>
</dbReference>
<dbReference type="RefSeq" id="WP_066885051.1">
    <property type="nucleotide sequence ID" value="NZ_LODL01000035.1"/>
</dbReference>
<feature type="domain" description="Response regulatory" evidence="2">
    <location>
        <begin position="9"/>
        <end position="125"/>
    </location>
</feature>
<dbReference type="InterPro" id="IPR037522">
    <property type="entry name" value="HD_GYP_dom"/>
</dbReference>
<dbReference type="Gene3D" id="1.10.3210.10">
    <property type="entry name" value="Hypothetical protein af1432"/>
    <property type="match status" value="1"/>
</dbReference>
<dbReference type="InterPro" id="IPR052020">
    <property type="entry name" value="Cyclic_di-GMP/3'3'-cGAMP_PDE"/>
</dbReference>
<dbReference type="PANTHER" id="PTHR45228:SF5">
    <property type="entry name" value="CYCLIC DI-GMP PHOSPHODIESTERASE VC_1348-RELATED"/>
    <property type="match status" value="1"/>
</dbReference>
<dbReference type="STRING" id="281362.AT959_15840"/>
<dbReference type="PANTHER" id="PTHR45228">
    <property type="entry name" value="CYCLIC DI-GMP PHOSPHODIESTERASE TM_0186-RELATED"/>
    <property type="match status" value="1"/>
</dbReference>
<feature type="modified residue" description="4-aspartylphosphate" evidence="1">
    <location>
        <position position="58"/>
    </location>
</feature>
<dbReference type="InterPro" id="IPR003607">
    <property type="entry name" value="HD/PDEase_dom"/>
</dbReference>
<dbReference type="SMART" id="SM00471">
    <property type="entry name" value="HDc"/>
    <property type="match status" value="1"/>
</dbReference>
<organism evidence="4 5">
    <name type="scientific">Dechloromonas denitrificans</name>
    <dbReference type="NCBI Taxonomy" id="281362"/>
    <lineage>
        <taxon>Bacteria</taxon>
        <taxon>Pseudomonadati</taxon>
        <taxon>Pseudomonadota</taxon>
        <taxon>Betaproteobacteria</taxon>
        <taxon>Rhodocyclales</taxon>
        <taxon>Azonexaceae</taxon>
        <taxon>Dechloromonas</taxon>
    </lineage>
</organism>
<protein>
    <submittedName>
        <fullName evidence="4">Two-component system response regulator</fullName>
    </submittedName>
</protein>
<evidence type="ECO:0000259" key="3">
    <source>
        <dbReference type="PROSITE" id="PS51832"/>
    </source>
</evidence>
<dbReference type="Proteomes" id="UP000070186">
    <property type="component" value="Unassembled WGS sequence"/>
</dbReference>
<dbReference type="SMART" id="SM00448">
    <property type="entry name" value="REC"/>
    <property type="match status" value="1"/>
</dbReference>
<dbReference type="PROSITE" id="PS50110">
    <property type="entry name" value="RESPONSE_REGULATORY"/>
    <property type="match status" value="1"/>
</dbReference>